<evidence type="ECO:0008006" key="4">
    <source>
        <dbReference type="Google" id="ProtNLM"/>
    </source>
</evidence>
<feature type="chain" id="PRO_5012443330" description="Transmembrane protein" evidence="1">
    <location>
        <begin position="29"/>
        <end position="313"/>
    </location>
</feature>
<keyword evidence="3" id="KW-1185">Reference proteome</keyword>
<organism evidence="2 3">
    <name type="scientific">Herbaspirillum aquaticum</name>
    <dbReference type="NCBI Taxonomy" id="568783"/>
    <lineage>
        <taxon>Bacteria</taxon>
        <taxon>Pseudomonadati</taxon>
        <taxon>Pseudomonadota</taxon>
        <taxon>Betaproteobacteria</taxon>
        <taxon>Burkholderiales</taxon>
        <taxon>Oxalobacteraceae</taxon>
        <taxon>Herbaspirillum</taxon>
    </lineage>
</organism>
<dbReference type="EMBL" id="NJGV01000007">
    <property type="protein sequence ID" value="OWY35063.1"/>
    <property type="molecule type" value="Genomic_DNA"/>
</dbReference>
<keyword evidence="1" id="KW-0732">Signal</keyword>
<reference evidence="2 3" key="1">
    <citation type="journal article" date="2010" name="Int. J. Syst. Evol. Microbiol.">
        <title>Reclassification of Herbaspirillum putei as a later heterotypic synonym of Herbaspirillum huttiense, with the description of H. huttiense subsp. huttiense subsp. nov. and H. huttiense subsp. putei subsp. nov., comb. nov., and description of Herbaspirillum aquaticum sp. nov.</title>
        <authorList>
            <person name="Dobritsa A.P."/>
            <person name="Reddy M.C."/>
            <person name="Samadpour M."/>
        </authorList>
    </citation>
    <scope>NUCLEOTIDE SEQUENCE [LARGE SCALE GENOMIC DNA]</scope>
    <source>
        <strain evidence="2 3">IEH 4430</strain>
    </source>
</reference>
<gene>
    <name evidence="2" type="ORF">CEJ45_09950</name>
</gene>
<proteinExistence type="predicted"/>
<dbReference type="AlphaFoldDB" id="A0A225SV45"/>
<evidence type="ECO:0000313" key="2">
    <source>
        <dbReference type="EMBL" id="OWY35063.1"/>
    </source>
</evidence>
<evidence type="ECO:0000313" key="3">
    <source>
        <dbReference type="Proteomes" id="UP000214747"/>
    </source>
</evidence>
<sequence length="313" mass="34525">MPIRPIRRILLCTCFTAAILMAGGAAWAAGQDFSFGVINHAAPGVKGDEALRQALAETDADNLAFVVVNGIKSPSERCDDALYAERHAMLSQAQNGIFVSLAGSDWITCRDRENRSDAIERLARMREIFYASEFSLGASRLPMLRQSLTPKFRSYAENTRWEIGNVLFATVNLPAANNHFLLDGGRNNEFEDRLIANRNWLQHLFAFAALKKSAAIVFFSDGNPFGPPPKRSFFRAQRDGFAETRKLFSDLAGKFQGRVLVVHAQGGKSKAPAQILWSGNLGSVGVGERWLKVVVDDHLPQLFAVADADGERR</sequence>
<dbReference type="RefSeq" id="WP_088754970.1">
    <property type="nucleotide sequence ID" value="NZ_NJGV01000007.1"/>
</dbReference>
<accession>A0A225SV45</accession>
<comment type="caution">
    <text evidence="2">The sequence shown here is derived from an EMBL/GenBank/DDBJ whole genome shotgun (WGS) entry which is preliminary data.</text>
</comment>
<evidence type="ECO:0000256" key="1">
    <source>
        <dbReference type="SAM" id="SignalP"/>
    </source>
</evidence>
<dbReference type="Proteomes" id="UP000214747">
    <property type="component" value="Unassembled WGS sequence"/>
</dbReference>
<protein>
    <recommendedName>
        <fullName evidence="4">Transmembrane protein</fullName>
    </recommendedName>
</protein>
<feature type="signal peptide" evidence="1">
    <location>
        <begin position="1"/>
        <end position="28"/>
    </location>
</feature>
<name>A0A225SV45_9BURK</name>